<organism evidence="1 2">
    <name type="scientific">Diphasiastrum complanatum</name>
    <name type="common">Issler's clubmoss</name>
    <name type="synonym">Lycopodium complanatum</name>
    <dbReference type="NCBI Taxonomy" id="34168"/>
    <lineage>
        <taxon>Eukaryota</taxon>
        <taxon>Viridiplantae</taxon>
        <taxon>Streptophyta</taxon>
        <taxon>Embryophyta</taxon>
        <taxon>Tracheophyta</taxon>
        <taxon>Lycopodiopsida</taxon>
        <taxon>Lycopodiales</taxon>
        <taxon>Lycopodiaceae</taxon>
        <taxon>Lycopodioideae</taxon>
        <taxon>Diphasiastrum</taxon>
    </lineage>
</organism>
<comment type="caution">
    <text evidence="1">The sequence shown here is derived from an EMBL/GenBank/DDBJ whole genome shotgun (WGS) entry which is preliminary data.</text>
</comment>
<keyword evidence="2" id="KW-1185">Reference proteome</keyword>
<dbReference type="EMBL" id="CM055106">
    <property type="protein sequence ID" value="KAJ7529699.1"/>
    <property type="molecule type" value="Genomic_DNA"/>
</dbReference>
<protein>
    <submittedName>
        <fullName evidence="1">Uncharacterized protein</fullName>
    </submittedName>
</protein>
<dbReference type="Proteomes" id="UP001162992">
    <property type="component" value="Chromosome 15"/>
</dbReference>
<evidence type="ECO:0000313" key="2">
    <source>
        <dbReference type="Proteomes" id="UP001162992"/>
    </source>
</evidence>
<accession>A0ACC2BIY2</accession>
<proteinExistence type="predicted"/>
<reference evidence="2" key="1">
    <citation type="journal article" date="2024" name="Proc. Natl. Acad. Sci. U.S.A.">
        <title>Extraordinary preservation of gene collinearity over three hundred million years revealed in homosporous lycophytes.</title>
        <authorList>
            <person name="Li C."/>
            <person name="Wickell D."/>
            <person name="Kuo L.Y."/>
            <person name="Chen X."/>
            <person name="Nie B."/>
            <person name="Liao X."/>
            <person name="Peng D."/>
            <person name="Ji J."/>
            <person name="Jenkins J."/>
            <person name="Williams M."/>
            <person name="Shu S."/>
            <person name="Plott C."/>
            <person name="Barry K."/>
            <person name="Rajasekar S."/>
            <person name="Grimwood J."/>
            <person name="Han X."/>
            <person name="Sun S."/>
            <person name="Hou Z."/>
            <person name="He W."/>
            <person name="Dai G."/>
            <person name="Sun C."/>
            <person name="Schmutz J."/>
            <person name="Leebens-Mack J.H."/>
            <person name="Li F.W."/>
            <person name="Wang L."/>
        </authorList>
    </citation>
    <scope>NUCLEOTIDE SEQUENCE [LARGE SCALE GENOMIC DNA]</scope>
    <source>
        <strain evidence="2">cv. PW_Plant_1</strain>
    </source>
</reference>
<sequence>MGRMASISGLSSAMRDHKLSSRRDRLLGLASMSGARLSSSAEGNNSSELKEEDLWIDDEEVWAMRDRIEGTDSRSSMSNCMHWLGLEKDQCAEACYSRGISALSNLNLGLGNASGRDASSARISTPSRLIPQFGMDTESHALPQSAPMNVPNWSKILGSEEKAFRGLQNAVTAQDEDEDDERLPPHELLARECAKSQAPTFSVYEGVGRTLKGRDLDRVRNAVLRKTGFIDV</sequence>
<gene>
    <name evidence="1" type="ORF">O6H91_15G062600</name>
</gene>
<name>A0ACC2BIY2_DIPCM</name>
<evidence type="ECO:0000313" key="1">
    <source>
        <dbReference type="EMBL" id="KAJ7529699.1"/>
    </source>
</evidence>